<evidence type="ECO:0000256" key="2">
    <source>
        <dbReference type="SAM" id="Phobius"/>
    </source>
</evidence>
<dbReference type="Gene3D" id="1.20.1250.20">
    <property type="entry name" value="MFS general substrate transporter like domains"/>
    <property type="match status" value="1"/>
</dbReference>
<feature type="region of interest" description="Disordered" evidence="1">
    <location>
        <begin position="121"/>
        <end position="147"/>
    </location>
</feature>
<proteinExistence type="predicted"/>
<dbReference type="Proteomes" id="UP000516380">
    <property type="component" value="Chromosome"/>
</dbReference>
<keyword evidence="2" id="KW-1133">Transmembrane helix</keyword>
<dbReference type="InterPro" id="IPR036259">
    <property type="entry name" value="MFS_trans_sf"/>
</dbReference>
<evidence type="ECO:0008006" key="5">
    <source>
        <dbReference type="Google" id="ProtNLM"/>
    </source>
</evidence>
<dbReference type="SUPFAM" id="SSF103473">
    <property type="entry name" value="MFS general substrate transporter"/>
    <property type="match status" value="1"/>
</dbReference>
<keyword evidence="2" id="KW-0472">Membrane</keyword>
<gene>
    <name evidence="3" type="ORF">NIIDMKKI_24510</name>
</gene>
<dbReference type="EMBL" id="AP023343">
    <property type="protein sequence ID" value="BCI87245.1"/>
    <property type="molecule type" value="Genomic_DNA"/>
</dbReference>
<keyword evidence="4" id="KW-1185">Reference proteome</keyword>
<reference evidence="3 4" key="1">
    <citation type="submission" date="2020-07" db="EMBL/GenBank/DDBJ databases">
        <title>Mycobacterium kansasii (former subtype) with zoonotic potential isolated from diseased indoor pet cat, Japan.</title>
        <authorList>
            <person name="Fukano H."/>
            <person name="Terazono T."/>
            <person name="Hoshino Y."/>
        </authorList>
    </citation>
    <scope>NUCLEOTIDE SEQUENCE [LARGE SCALE GENOMIC DNA]</scope>
    <source>
        <strain evidence="3 4">Kuro-I</strain>
    </source>
</reference>
<protein>
    <recommendedName>
        <fullName evidence="5">Major facilitator superfamily (MFS) profile domain-containing protein</fullName>
    </recommendedName>
</protein>
<sequence length="147" mass="14312">MAGLLMLASSSSIAVLIAMSAGVTTVSVVAMVLGAGMGMANTPTNVLAMSELPVDYAGTSGAFASVARQLGQAMGIAVCGAAYSLSAAAHGPASLPWIAIVAAAGIITLTGVLFLTRHSSSTASGGRHHQGIFDSIGRGPVANAGAQ</sequence>
<keyword evidence="2" id="KW-0812">Transmembrane</keyword>
<name>A0A7G1IBY6_MYCKA</name>
<dbReference type="AlphaFoldDB" id="A0A7G1IBY6"/>
<evidence type="ECO:0000256" key="1">
    <source>
        <dbReference type="SAM" id="MobiDB-lite"/>
    </source>
</evidence>
<evidence type="ECO:0000313" key="3">
    <source>
        <dbReference type="EMBL" id="BCI87245.1"/>
    </source>
</evidence>
<organism evidence="3 4">
    <name type="scientific">Mycobacterium kansasii</name>
    <dbReference type="NCBI Taxonomy" id="1768"/>
    <lineage>
        <taxon>Bacteria</taxon>
        <taxon>Bacillati</taxon>
        <taxon>Actinomycetota</taxon>
        <taxon>Actinomycetes</taxon>
        <taxon>Mycobacteriales</taxon>
        <taxon>Mycobacteriaceae</taxon>
        <taxon>Mycobacterium</taxon>
    </lineage>
</organism>
<evidence type="ECO:0000313" key="4">
    <source>
        <dbReference type="Proteomes" id="UP000516380"/>
    </source>
</evidence>
<feature type="transmembrane region" description="Helical" evidence="2">
    <location>
        <begin position="95"/>
        <end position="115"/>
    </location>
</feature>
<accession>A0A7G1IBY6</accession>